<evidence type="ECO:0000256" key="1">
    <source>
        <dbReference type="SAM" id="MobiDB-lite"/>
    </source>
</evidence>
<name>A0AAE1A9Q2_9GAST</name>
<feature type="region of interest" description="Disordered" evidence="1">
    <location>
        <begin position="53"/>
        <end position="78"/>
    </location>
</feature>
<keyword evidence="3" id="KW-1185">Reference proteome</keyword>
<dbReference type="EMBL" id="JAWDGP010002329">
    <property type="protein sequence ID" value="KAK3783904.1"/>
    <property type="molecule type" value="Genomic_DNA"/>
</dbReference>
<comment type="caution">
    <text evidence="2">The sequence shown here is derived from an EMBL/GenBank/DDBJ whole genome shotgun (WGS) entry which is preliminary data.</text>
</comment>
<feature type="region of interest" description="Disordered" evidence="1">
    <location>
        <begin position="1"/>
        <end position="29"/>
    </location>
</feature>
<proteinExistence type="predicted"/>
<evidence type="ECO:0000313" key="3">
    <source>
        <dbReference type="Proteomes" id="UP001283361"/>
    </source>
</evidence>
<dbReference type="AlphaFoldDB" id="A0AAE1A9Q2"/>
<dbReference type="Proteomes" id="UP001283361">
    <property type="component" value="Unassembled WGS sequence"/>
</dbReference>
<accession>A0AAE1A9Q2</accession>
<organism evidence="2 3">
    <name type="scientific">Elysia crispata</name>
    <name type="common">lettuce slug</name>
    <dbReference type="NCBI Taxonomy" id="231223"/>
    <lineage>
        <taxon>Eukaryota</taxon>
        <taxon>Metazoa</taxon>
        <taxon>Spiralia</taxon>
        <taxon>Lophotrochozoa</taxon>
        <taxon>Mollusca</taxon>
        <taxon>Gastropoda</taxon>
        <taxon>Heterobranchia</taxon>
        <taxon>Euthyneura</taxon>
        <taxon>Panpulmonata</taxon>
        <taxon>Sacoglossa</taxon>
        <taxon>Placobranchoidea</taxon>
        <taxon>Plakobranchidae</taxon>
        <taxon>Elysia</taxon>
    </lineage>
</organism>
<gene>
    <name evidence="2" type="ORF">RRG08_007113</name>
</gene>
<reference evidence="2" key="1">
    <citation type="journal article" date="2023" name="G3 (Bethesda)">
        <title>A reference genome for the long-term kleptoplast-retaining sea slug Elysia crispata morphotype clarki.</title>
        <authorList>
            <person name="Eastman K.E."/>
            <person name="Pendleton A.L."/>
            <person name="Shaikh M.A."/>
            <person name="Suttiyut T."/>
            <person name="Ogas R."/>
            <person name="Tomko P."/>
            <person name="Gavelis G."/>
            <person name="Widhalm J.R."/>
            <person name="Wisecaver J.H."/>
        </authorList>
    </citation>
    <scope>NUCLEOTIDE SEQUENCE</scope>
    <source>
        <strain evidence="2">ECLA1</strain>
    </source>
</reference>
<protein>
    <submittedName>
        <fullName evidence="2">Uncharacterized protein</fullName>
    </submittedName>
</protein>
<evidence type="ECO:0000313" key="2">
    <source>
        <dbReference type="EMBL" id="KAK3783904.1"/>
    </source>
</evidence>
<sequence length="78" mass="9034">MPQPLTVARPCHEIREGPPRSSRGDQQGESQVGLVFTYARYITLSSKELWTPYGTELHGKDKNRESYQVFRLKREKTP</sequence>